<sequence length="154" mass="16316">METPNVESNDETLKQLLHEAFDNQIPNFGSYNLVAAAGTSGSAGLKVIGFRPEPAELILCPLNPRTLLPTERAVSVNNTNISHVALVRDGGYEVGTSTGRVYRFNVPAKLSLNIPGASEATAGGLLAQDDDAAEFADFMNSLMDHLDPGFPTAS</sequence>
<reference evidence="1 2" key="1">
    <citation type="submission" date="2019-07" db="EMBL/GenBank/DDBJ databases">
        <title>Analysis of the biochemical properties, biological activity and biotechnological potential of siderophores and biosurfactants produced by Antarctic psychrotolerant bacteria.</title>
        <authorList>
            <person name="Styczynski M."/>
            <person name="Krucon T."/>
            <person name="Decewicz P."/>
            <person name="Dziewit L."/>
        </authorList>
    </citation>
    <scope>NUCLEOTIDE SEQUENCE [LARGE SCALE GENOMIC DNA]</scope>
    <source>
        <strain evidence="1 2">ANT_H27</strain>
    </source>
</reference>
<evidence type="ECO:0000313" key="2">
    <source>
        <dbReference type="Proteomes" id="UP000323856"/>
    </source>
</evidence>
<proteinExistence type="predicted"/>
<organism evidence="1 2">
    <name type="scientific">Paeniglutamicibacter gangotriensis</name>
    <dbReference type="NCBI Taxonomy" id="254787"/>
    <lineage>
        <taxon>Bacteria</taxon>
        <taxon>Bacillati</taxon>
        <taxon>Actinomycetota</taxon>
        <taxon>Actinomycetes</taxon>
        <taxon>Micrococcales</taxon>
        <taxon>Micrococcaceae</taxon>
        <taxon>Paeniglutamicibacter</taxon>
    </lineage>
</organism>
<dbReference type="AlphaFoldDB" id="A0A5B0EIR2"/>
<comment type="caution">
    <text evidence="1">The sequence shown here is derived from an EMBL/GenBank/DDBJ whole genome shotgun (WGS) entry which is preliminary data.</text>
</comment>
<protein>
    <submittedName>
        <fullName evidence="1">Uncharacterized protein</fullName>
    </submittedName>
</protein>
<dbReference type="Proteomes" id="UP000323856">
    <property type="component" value="Unassembled WGS sequence"/>
</dbReference>
<gene>
    <name evidence="1" type="ORF">FQ154_04895</name>
</gene>
<dbReference type="OrthoDB" id="4965153at2"/>
<dbReference type="RefSeq" id="WP_149618877.1">
    <property type="nucleotide sequence ID" value="NZ_JBITUG010000028.1"/>
</dbReference>
<evidence type="ECO:0000313" key="1">
    <source>
        <dbReference type="EMBL" id="KAA0978576.1"/>
    </source>
</evidence>
<name>A0A5B0EIR2_9MICC</name>
<dbReference type="EMBL" id="VOBL01000004">
    <property type="protein sequence ID" value="KAA0978576.1"/>
    <property type="molecule type" value="Genomic_DNA"/>
</dbReference>
<accession>A0A5B0EIR2</accession>